<dbReference type="SUPFAM" id="SSF103247">
    <property type="entry name" value="TT1751-like"/>
    <property type="match status" value="1"/>
</dbReference>
<dbReference type="PANTHER" id="PTHR38342">
    <property type="entry name" value="SLR5037 PROTEIN"/>
    <property type="match status" value="1"/>
</dbReference>
<dbReference type="Gene3D" id="3.30.310.70">
    <property type="entry name" value="TT1751-like domain"/>
    <property type="match status" value="1"/>
</dbReference>
<evidence type="ECO:0000259" key="1">
    <source>
        <dbReference type="Pfam" id="PF03625"/>
    </source>
</evidence>
<protein>
    <recommendedName>
        <fullName evidence="1">DUF302 domain-containing protein</fullName>
    </recommendedName>
</protein>
<dbReference type="CDD" id="cd14797">
    <property type="entry name" value="DUF302"/>
    <property type="match status" value="1"/>
</dbReference>
<name>A0A3B0WJ97_9ZZZZ</name>
<feature type="domain" description="DUF302" evidence="1">
    <location>
        <begin position="57"/>
        <end position="119"/>
    </location>
</feature>
<dbReference type="AlphaFoldDB" id="A0A3B0WJ97"/>
<accession>A0A3B0WJ97</accession>
<evidence type="ECO:0000313" key="2">
    <source>
        <dbReference type="EMBL" id="VAW55401.1"/>
    </source>
</evidence>
<reference evidence="2" key="1">
    <citation type="submission" date="2018-06" db="EMBL/GenBank/DDBJ databases">
        <authorList>
            <person name="Zhirakovskaya E."/>
        </authorList>
    </citation>
    <scope>NUCLEOTIDE SEQUENCE</scope>
</reference>
<gene>
    <name evidence="2" type="ORF">MNBD_GAMMA07-649</name>
</gene>
<dbReference type="InterPro" id="IPR035923">
    <property type="entry name" value="TT1751-like_sf"/>
</dbReference>
<dbReference type="InterPro" id="IPR005180">
    <property type="entry name" value="DUF302"/>
</dbReference>
<dbReference type="Pfam" id="PF03625">
    <property type="entry name" value="DUF302"/>
    <property type="match status" value="1"/>
</dbReference>
<dbReference type="EMBL" id="UOFF01000091">
    <property type="protein sequence ID" value="VAW55401.1"/>
    <property type="molecule type" value="Genomic_DNA"/>
</dbReference>
<proteinExistence type="predicted"/>
<sequence length="154" mass="17185">MKCLSHVLLTLLIMFNLGVSQAGQEFITKPSHFSVAETLDKLEKILKKKGVTVFSRIDHAAGAKSVGMKMRPAQLLIFGNPKMGSPLINENPLISLDLPIKVLAWQDKKGKTWVSYLNPAVLKARYNIKNDKLINKMTNVLNKLTNKALAHNHK</sequence>
<dbReference type="PANTHER" id="PTHR38342:SF2">
    <property type="entry name" value="INNER MEMBRANE OR EXPORTED"/>
    <property type="match status" value="1"/>
</dbReference>
<organism evidence="2">
    <name type="scientific">hydrothermal vent metagenome</name>
    <dbReference type="NCBI Taxonomy" id="652676"/>
    <lineage>
        <taxon>unclassified sequences</taxon>
        <taxon>metagenomes</taxon>
        <taxon>ecological metagenomes</taxon>
    </lineage>
</organism>